<dbReference type="InterPro" id="IPR014719">
    <property type="entry name" value="Ribosomal_bL12_C/ClpS-like"/>
</dbReference>
<dbReference type="InterPro" id="IPR022935">
    <property type="entry name" value="ClpS"/>
</dbReference>
<name>A0A6I6D5N8_9GAMM</name>
<evidence type="ECO:0000313" key="4">
    <source>
        <dbReference type="Proteomes" id="UP000427716"/>
    </source>
</evidence>
<dbReference type="GO" id="GO:0006508">
    <property type="term" value="P:proteolysis"/>
    <property type="evidence" value="ECO:0007669"/>
    <property type="project" value="UniProtKB-UniRule"/>
</dbReference>
<dbReference type="PANTHER" id="PTHR33473:SF19">
    <property type="entry name" value="ATP-DEPENDENT CLP PROTEASE ADAPTER PROTEIN CLPS"/>
    <property type="match status" value="1"/>
</dbReference>
<comment type="function">
    <text evidence="1">Involved in the modulation of the specificity of the ClpAP-mediated ATP-dependent protein degradation.</text>
</comment>
<comment type="similarity">
    <text evidence="1">Belongs to the ClpS family.</text>
</comment>
<organism evidence="3 4">
    <name type="scientific">Guyparkeria halophila</name>
    <dbReference type="NCBI Taxonomy" id="47960"/>
    <lineage>
        <taxon>Bacteria</taxon>
        <taxon>Pseudomonadati</taxon>
        <taxon>Pseudomonadota</taxon>
        <taxon>Gammaproteobacteria</taxon>
        <taxon>Chromatiales</taxon>
        <taxon>Thioalkalibacteraceae</taxon>
        <taxon>Guyparkeria</taxon>
    </lineage>
</organism>
<gene>
    <name evidence="1 3" type="primary">clpS</name>
    <name evidence="3" type="ORF">GM160_07845</name>
</gene>
<keyword evidence="3" id="KW-0645">Protease</keyword>
<sequence>MTDTCQIRLPFTAGTRAGPQTTYRPLETEEVSEQAVSDEPPMYRVLLLNDDFTPMDFVVQILMQLFGMTFDQANAVMLEVHHHGRGVCGEFTREIAETRVSQVNQIAREHEYPLMCVMERAE</sequence>
<feature type="domain" description="Adaptor protein ClpS core" evidence="2">
    <location>
        <begin position="39"/>
        <end position="116"/>
    </location>
</feature>
<dbReference type="FunFam" id="3.30.1390.10:FF:000002">
    <property type="entry name" value="ATP-dependent Clp protease adapter protein ClpS"/>
    <property type="match status" value="1"/>
</dbReference>
<dbReference type="EMBL" id="CP046415">
    <property type="protein sequence ID" value="QGT78814.1"/>
    <property type="molecule type" value="Genomic_DNA"/>
</dbReference>
<accession>A0A6I6D5N8</accession>
<dbReference type="PANTHER" id="PTHR33473">
    <property type="entry name" value="ATP-DEPENDENT CLP PROTEASE ADAPTER PROTEIN CLPS1, CHLOROPLASTIC"/>
    <property type="match status" value="1"/>
</dbReference>
<dbReference type="KEGG" id="ghl:GM160_07845"/>
<evidence type="ECO:0000313" key="3">
    <source>
        <dbReference type="EMBL" id="QGT78814.1"/>
    </source>
</evidence>
<dbReference type="SUPFAM" id="SSF54736">
    <property type="entry name" value="ClpS-like"/>
    <property type="match status" value="1"/>
</dbReference>
<dbReference type="GO" id="GO:0030163">
    <property type="term" value="P:protein catabolic process"/>
    <property type="evidence" value="ECO:0007669"/>
    <property type="project" value="InterPro"/>
</dbReference>
<evidence type="ECO:0000256" key="1">
    <source>
        <dbReference type="HAMAP-Rule" id="MF_00302"/>
    </source>
</evidence>
<dbReference type="AlphaFoldDB" id="A0A6I6D5N8"/>
<protein>
    <recommendedName>
        <fullName evidence="1">ATP-dependent Clp protease adapter protein ClpS</fullName>
    </recommendedName>
</protein>
<dbReference type="GO" id="GO:0008233">
    <property type="term" value="F:peptidase activity"/>
    <property type="evidence" value="ECO:0007669"/>
    <property type="project" value="UniProtKB-KW"/>
</dbReference>
<dbReference type="InterPro" id="IPR003769">
    <property type="entry name" value="ClpS_core"/>
</dbReference>
<evidence type="ECO:0000259" key="2">
    <source>
        <dbReference type="Pfam" id="PF02617"/>
    </source>
</evidence>
<dbReference type="Pfam" id="PF02617">
    <property type="entry name" value="ClpS"/>
    <property type="match status" value="1"/>
</dbReference>
<dbReference type="Proteomes" id="UP000427716">
    <property type="component" value="Chromosome"/>
</dbReference>
<keyword evidence="4" id="KW-1185">Reference proteome</keyword>
<dbReference type="Gene3D" id="3.30.1390.10">
    <property type="match status" value="1"/>
</dbReference>
<dbReference type="HAMAP" id="MF_00302">
    <property type="entry name" value="ClpS"/>
    <property type="match status" value="1"/>
</dbReference>
<dbReference type="NCBIfam" id="NF000672">
    <property type="entry name" value="PRK00033.1-5"/>
    <property type="match status" value="1"/>
</dbReference>
<proteinExistence type="inferred from homology"/>
<reference evidence="3 4" key="1">
    <citation type="submission" date="2019-11" db="EMBL/GenBank/DDBJ databases">
        <authorList>
            <person name="Zhang J."/>
            <person name="Sun C."/>
        </authorList>
    </citation>
    <scope>NUCLEOTIDE SEQUENCE [LARGE SCALE GENOMIC DNA]</scope>
    <source>
        <strain evidence="4">sp2</strain>
    </source>
</reference>
<keyword evidence="3" id="KW-0378">Hydrolase</keyword>
<comment type="subunit">
    <text evidence="1">Binds to the N-terminal domain of the chaperone ClpA.</text>
</comment>
<dbReference type="RefSeq" id="WP_156574367.1">
    <property type="nucleotide sequence ID" value="NZ_CP046415.1"/>
</dbReference>